<dbReference type="Pfam" id="PF00069">
    <property type="entry name" value="Pkinase"/>
    <property type="match status" value="1"/>
</dbReference>
<feature type="transmembrane region" description="Helical" evidence="7">
    <location>
        <begin position="429"/>
        <end position="449"/>
    </location>
</feature>
<dbReference type="PROSITE" id="PS50011">
    <property type="entry name" value="PROTEIN_KINASE_DOM"/>
    <property type="match status" value="1"/>
</dbReference>
<dbReference type="AlphaFoldDB" id="A0A518BFI4"/>
<sequence length="875" mass="93753">MTRGQGSRSEREAADEIFAQHLDATERGEPADFEALVAAHPECAGELRELERAWSAIVAELGQAALEGADAPMDTEATRYDILGELGQGGMGVVYEVFDRDLERNLAMKVLRGAAPRSSSRSRRFADEARITGRLQHPGIVPVHELGTDAAGRAYFTLAKVAGLTFHEVIDRVHGSDPDWTLARAVSHLLRACEALAFAHSRGVVHRDLKPTNVMVGPFGETYVMDWGLARDLSAVATVAHQPPPLHPRGPAQSPEVSPSIESSAGGEQPSSSAVRGPLPASQGASPAAQRTLEGEVLGTPAYMPPEQARGEMALVGPRSDVYAAGAVLYHLLAGRAPYAELGALEPLALLDRVEAGPPATLVSAAKRAPVELRAIAERAMDRDPAARYADMGELTEDLRAWLEGRAVRAHGTGLWTVLRKWVARNRRFSVAVGAVLLAVAVGVAWNVITFATGEARRGRLADLQLLRGVRVELEQLGGALPEDGPGLARWLRDAEALGARLDGHRAALAAVDGRAAAAQEARDDQGRPTFANADRAFEHQRLRDLVAELGAFVEPAGELARARERLQWIEALERTTIDSEAAAWERAAADLRADPRFAGVELEPQIGLIPLGVDPDGGLPAFLVARSGAAPTRAVDGRFEVRAETGCVLLLLPGGPATFGVDPAVDALAYGAESPRRTDDLDPYFIGKWELSQRQWELLAMGPLGAAAARGPVLPVTGVRWSEAAKHLAEHGLALPTEVQWEHAARGGSLTRFWWGDELEPIFEFERVVGPEPSPIDDGAPNPYGLVHALGNAAEWCDGDTFDYREPALDGAGHRATPAGSVTRAVRGGVGFNSWDDLRPEISERLVRVTMRSRAGIDDAKPERGLRVARALAR</sequence>
<gene>
    <name evidence="9" type="primary">pknD_2</name>
    <name evidence="9" type="ORF">Pla133_07920</name>
</gene>
<proteinExistence type="predicted"/>
<dbReference type="Gene3D" id="3.30.200.20">
    <property type="entry name" value="Phosphorylase Kinase, domain 1"/>
    <property type="match status" value="1"/>
</dbReference>
<dbReference type="Proteomes" id="UP000316921">
    <property type="component" value="Chromosome"/>
</dbReference>
<dbReference type="Pfam" id="PF03781">
    <property type="entry name" value="FGE-sulfatase"/>
    <property type="match status" value="1"/>
</dbReference>
<evidence type="ECO:0000256" key="2">
    <source>
        <dbReference type="ARBA" id="ARBA00022741"/>
    </source>
</evidence>
<dbReference type="KEGG" id="pbap:Pla133_07920"/>
<dbReference type="PANTHER" id="PTHR43289:SF6">
    <property type="entry name" value="SERINE_THREONINE-PROTEIN KINASE NEKL-3"/>
    <property type="match status" value="1"/>
</dbReference>
<keyword evidence="4 5" id="KW-0067">ATP-binding</keyword>
<evidence type="ECO:0000313" key="10">
    <source>
        <dbReference type="Proteomes" id="UP000316921"/>
    </source>
</evidence>
<evidence type="ECO:0000259" key="8">
    <source>
        <dbReference type="PROSITE" id="PS50011"/>
    </source>
</evidence>
<evidence type="ECO:0000256" key="1">
    <source>
        <dbReference type="ARBA" id="ARBA00022679"/>
    </source>
</evidence>
<keyword evidence="7" id="KW-0812">Transmembrane</keyword>
<dbReference type="SMART" id="SM00220">
    <property type="entry name" value="S_TKc"/>
    <property type="match status" value="1"/>
</dbReference>
<dbReference type="EC" id="2.7.11.1" evidence="9"/>
<evidence type="ECO:0000256" key="3">
    <source>
        <dbReference type="ARBA" id="ARBA00022777"/>
    </source>
</evidence>
<name>A0A518BFI4_9BACT</name>
<evidence type="ECO:0000256" key="6">
    <source>
        <dbReference type="SAM" id="MobiDB-lite"/>
    </source>
</evidence>
<dbReference type="SUPFAM" id="SSF56112">
    <property type="entry name" value="Protein kinase-like (PK-like)"/>
    <property type="match status" value="1"/>
</dbReference>
<dbReference type="GO" id="GO:0004674">
    <property type="term" value="F:protein serine/threonine kinase activity"/>
    <property type="evidence" value="ECO:0007669"/>
    <property type="project" value="UniProtKB-EC"/>
</dbReference>
<dbReference type="InterPro" id="IPR016187">
    <property type="entry name" value="CTDL_fold"/>
</dbReference>
<dbReference type="PROSITE" id="PS00107">
    <property type="entry name" value="PROTEIN_KINASE_ATP"/>
    <property type="match status" value="1"/>
</dbReference>
<dbReference type="InterPro" id="IPR008271">
    <property type="entry name" value="Ser/Thr_kinase_AS"/>
</dbReference>
<dbReference type="GO" id="GO:0005524">
    <property type="term" value="F:ATP binding"/>
    <property type="evidence" value="ECO:0007669"/>
    <property type="project" value="UniProtKB-UniRule"/>
</dbReference>
<protein>
    <submittedName>
        <fullName evidence="9">Serine/threonine-protein kinase PknD</fullName>
        <ecNumber evidence="9">2.7.11.1</ecNumber>
    </submittedName>
</protein>
<dbReference type="Gene3D" id="3.90.1580.10">
    <property type="entry name" value="paralog of FGE (formylglycine-generating enzyme)"/>
    <property type="match status" value="1"/>
</dbReference>
<organism evidence="9 10">
    <name type="scientific">Engelhardtia mirabilis</name>
    <dbReference type="NCBI Taxonomy" id="2528011"/>
    <lineage>
        <taxon>Bacteria</taxon>
        <taxon>Pseudomonadati</taxon>
        <taxon>Planctomycetota</taxon>
        <taxon>Planctomycetia</taxon>
        <taxon>Planctomycetia incertae sedis</taxon>
        <taxon>Engelhardtia</taxon>
    </lineage>
</organism>
<evidence type="ECO:0000313" key="9">
    <source>
        <dbReference type="EMBL" id="QDU65726.1"/>
    </source>
</evidence>
<dbReference type="InterPro" id="IPR011009">
    <property type="entry name" value="Kinase-like_dom_sf"/>
</dbReference>
<dbReference type="CDD" id="cd14014">
    <property type="entry name" value="STKc_PknB_like"/>
    <property type="match status" value="1"/>
</dbReference>
<dbReference type="PANTHER" id="PTHR43289">
    <property type="entry name" value="MITOGEN-ACTIVATED PROTEIN KINASE KINASE KINASE 20-RELATED"/>
    <property type="match status" value="1"/>
</dbReference>
<dbReference type="EMBL" id="CP036287">
    <property type="protein sequence ID" value="QDU65726.1"/>
    <property type="molecule type" value="Genomic_DNA"/>
</dbReference>
<dbReference type="RefSeq" id="WP_145062601.1">
    <property type="nucleotide sequence ID" value="NZ_CP036287.1"/>
</dbReference>
<dbReference type="PROSITE" id="PS00108">
    <property type="entry name" value="PROTEIN_KINASE_ST"/>
    <property type="match status" value="1"/>
</dbReference>
<dbReference type="SUPFAM" id="SSF56436">
    <property type="entry name" value="C-type lectin-like"/>
    <property type="match status" value="1"/>
</dbReference>
<evidence type="ECO:0000256" key="7">
    <source>
        <dbReference type="SAM" id="Phobius"/>
    </source>
</evidence>
<keyword evidence="2 5" id="KW-0547">Nucleotide-binding</keyword>
<feature type="domain" description="Protein kinase" evidence="8">
    <location>
        <begin position="80"/>
        <end position="403"/>
    </location>
</feature>
<keyword evidence="1 9" id="KW-0808">Transferase</keyword>
<dbReference type="Gene3D" id="1.10.510.10">
    <property type="entry name" value="Transferase(Phosphotransferase) domain 1"/>
    <property type="match status" value="1"/>
</dbReference>
<keyword evidence="7" id="KW-0472">Membrane</keyword>
<evidence type="ECO:0000256" key="5">
    <source>
        <dbReference type="PROSITE-ProRule" id="PRU10141"/>
    </source>
</evidence>
<keyword evidence="7" id="KW-1133">Transmembrane helix</keyword>
<dbReference type="InterPro" id="IPR000719">
    <property type="entry name" value="Prot_kinase_dom"/>
</dbReference>
<accession>A0A518BFI4</accession>
<evidence type="ECO:0000256" key="4">
    <source>
        <dbReference type="ARBA" id="ARBA00022840"/>
    </source>
</evidence>
<feature type="binding site" evidence="5">
    <location>
        <position position="109"/>
    </location>
    <ligand>
        <name>ATP</name>
        <dbReference type="ChEBI" id="CHEBI:30616"/>
    </ligand>
</feature>
<dbReference type="InterPro" id="IPR005532">
    <property type="entry name" value="SUMF_dom"/>
</dbReference>
<keyword evidence="3 9" id="KW-0418">Kinase</keyword>
<reference evidence="9 10" key="1">
    <citation type="submission" date="2019-02" db="EMBL/GenBank/DDBJ databases">
        <title>Deep-cultivation of Planctomycetes and their phenomic and genomic characterization uncovers novel biology.</title>
        <authorList>
            <person name="Wiegand S."/>
            <person name="Jogler M."/>
            <person name="Boedeker C."/>
            <person name="Pinto D."/>
            <person name="Vollmers J."/>
            <person name="Rivas-Marin E."/>
            <person name="Kohn T."/>
            <person name="Peeters S.H."/>
            <person name="Heuer A."/>
            <person name="Rast P."/>
            <person name="Oberbeckmann S."/>
            <person name="Bunk B."/>
            <person name="Jeske O."/>
            <person name="Meyerdierks A."/>
            <person name="Storesund J.E."/>
            <person name="Kallscheuer N."/>
            <person name="Luecker S."/>
            <person name="Lage O.M."/>
            <person name="Pohl T."/>
            <person name="Merkel B.J."/>
            <person name="Hornburger P."/>
            <person name="Mueller R.-W."/>
            <person name="Bruemmer F."/>
            <person name="Labrenz M."/>
            <person name="Spormann A.M."/>
            <person name="Op den Camp H."/>
            <person name="Overmann J."/>
            <person name="Amann R."/>
            <person name="Jetten M.S.M."/>
            <person name="Mascher T."/>
            <person name="Medema M.H."/>
            <person name="Devos D.P."/>
            <person name="Kaster A.-K."/>
            <person name="Ovreas L."/>
            <person name="Rohde M."/>
            <person name="Galperin M.Y."/>
            <person name="Jogler C."/>
        </authorList>
    </citation>
    <scope>NUCLEOTIDE SEQUENCE [LARGE SCALE GENOMIC DNA]</scope>
    <source>
        <strain evidence="9 10">Pla133</strain>
    </source>
</reference>
<keyword evidence="10" id="KW-1185">Reference proteome</keyword>
<feature type="region of interest" description="Disordered" evidence="6">
    <location>
        <begin position="241"/>
        <end position="290"/>
    </location>
</feature>
<dbReference type="InterPro" id="IPR017441">
    <property type="entry name" value="Protein_kinase_ATP_BS"/>
</dbReference>
<dbReference type="InterPro" id="IPR042095">
    <property type="entry name" value="SUMF_sf"/>
</dbReference>